<protein>
    <submittedName>
        <fullName evidence="1">Uncharacterized protein</fullName>
    </submittedName>
</protein>
<reference evidence="1" key="1">
    <citation type="journal article" date="2015" name="Nature">
        <title>Complex archaea that bridge the gap between prokaryotes and eukaryotes.</title>
        <authorList>
            <person name="Spang A."/>
            <person name="Saw J.H."/>
            <person name="Jorgensen S.L."/>
            <person name="Zaremba-Niedzwiedzka K."/>
            <person name="Martijn J."/>
            <person name="Lind A.E."/>
            <person name="van Eijk R."/>
            <person name="Schleper C."/>
            <person name="Guy L."/>
            <person name="Ettema T.J."/>
        </authorList>
    </citation>
    <scope>NUCLEOTIDE SEQUENCE</scope>
</reference>
<name>A0A0F9D418_9ZZZZ</name>
<dbReference type="AlphaFoldDB" id="A0A0F9D418"/>
<dbReference type="EMBL" id="LAZR01041204">
    <property type="protein sequence ID" value="KKL12566.1"/>
    <property type="molecule type" value="Genomic_DNA"/>
</dbReference>
<gene>
    <name evidence="1" type="ORF">LCGC14_2534490</name>
</gene>
<organism evidence="1">
    <name type="scientific">marine sediment metagenome</name>
    <dbReference type="NCBI Taxonomy" id="412755"/>
    <lineage>
        <taxon>unclassified sequences</taxon>
        <taxon>metagenomes</taxon>
        <taxon>ecological metagenomes</taxon>
    </lineage>
</organism>
<comment type="caution">
    <text evidence="1">The sequence shown here is derived from an EMBL/GenBank/DDBJ whole genome shotgun (WGS) entry which is preliminary data.</text>
</comment>
<accession>A0A0F9D418</accession>
<proteinExistence type="predicted"/>
<evidence type="ECO:0000313" key="1">
    <source>
        <dbReference type="EMBL" id="KKL12566.1"/>
    </source>
</evidence>
<sequence length="421" mass="48834">MQLAHFTATEGGIPPSNSKVVSSQGYVIDSIIFGFTWRLKVLHTFGGIFEDVLINTPHIPTDNWNPAYIVDREVSERNFNEYTSELSAWLSKMFNYKINVKGIKVVESKILNTRKLLEEVYRIFYTKILDYSGENKEYYSTLVLGELYNLFFLGKSQEIVSARQEIKIFLQGKIQEYEIQLFGENVPEDFRSIKLDQSHMAYWRSKNLDKDFLRSFRVSPRDTSDIDVFSIINNLKEPISELGKVLKDTAISFGNPTQGNPKKLYLIPLKAYNHGFAQYGDRRLQDDYTKTTTSTIKIDGINWNCWELDGTSETRLKEFGNLYKNILRGLLEGQLHFFLWSYDTVSGETEFVGNFGILGGAINKDQLHFSSKRKYRAFSSISSYEENFHNAIERVINIFMRSQLPLTPVTRNSLKYYNFIF</sequence>